<dbReference type="EMBL" id="BARS01007349">
    <property type="protein sequence ID" value="GAF81915.1"/>
    <property type="molecule type" value="Genomic_DNA"/>
</dbReference>
<dbReference type="InterPro" id="IPR016040">
    <property type="entry name" value="NAD(P)-bd_dom"/>
</dbReference>
<dbReference type="InterPro" id="IPR051207">
    <property type="entry name" value="ComplexI_NDUFA9_subunit"/>
</dbReference>
<proteinExistence type="predicted"/>
<dbReference type="GO" id="GO:0044877">
    <property type="term" value="F:protein-containing complex binding"/>
    <property type="evidence" value="ECO:0007669"/>
    <property type="project" value="TreeGrafter"/>
</dbReference>
<feature type="non-terminal residue" evidence="2">
    <location>
        <position position="161"/>
    </location>
</feature>
<dbReference type="Gene3D" id="3.40.50.720">
    <property type="entry name" value="NAD(P)-binding Rossmann-like Domain"/>
    <property type="match status" value="1"/>
</dbReference>
<dbReference type="AlphaFoldDB" id="X0U0F6"/>
<name>X0U0F6_9ZZZZ</name>
<evidence type="ECO:0000259" key="1">
    <source>
        <dbReference type="Pfam" id="PF13460"/>
    </source>
</evidence>
<evidence type="ECO:0000313" key="2">
    <source>
        <dbReference type="EMBL" id="GAF81915.1"/>
    </source>
</evidence>
<sequence length="161" mass="16886">MAGVTDTNCVTVFGGTGFLGSEIVMALAAAGLATRVAVRHPDNVNTLRTSGPGEIRPVYADVRDESSVALAIEGSDAIINCVSLYVENRAETFEAIHELGALNVAHQAAVLGIKRLVYISGIGVDLRSKSAYVHSRAKGELLVSDVFPHATILRPSAIFGP</sequence>
<organism evidence="2">
    <name type="scientific">marine sediment metagenome</name>
    <dbReference type="NCBI Taxonomy" id="412755"/>
    <lineage>
        <taxon>unclassified sequences</taxon>
        <taxon>metagenomes</taxon>
        <taxon>ecological metagenomes</taxon>
    </lineage>
</organism>
<dbReference type="SUPFAM" id="SSF51735">
    <property type="entry name" value="NAD(P)-binding Rossmann-fold domains"/>
    <property type="match status" value="1"/>
</dbReference>
<gene>
    <name evidence="2" type="ORF">S01H1_14162</name>
</gene>
<dbReference type="Pfam" id="PF13460">
    <property type="entry name" value="NAD_binding_10"/>
    <property type="match status" value="1"/>
</dbReference>
<dbReference type="PANTHER" id="PTHR12126:SF11">
    <property type="entry name" value="NADH DEHYDROGENASE [UBIQUINONE] 1 ALPHA SUBCOMPLEX SUBUNIT 9, MITOCHONDRIAL"/>
    <property type="match status" value="1"/>
</dbReference>
<reference evidence="2" key="1">
    <citation type="journal article" date="2014" name="Front. Microbiol.">
        <title>High frequency of phylogenetically diverse reductive dehalogenase-homologous genes in deep subseafloor sedimentary metagenomes.</title>
        <authorList>
            <person name="Kawai M."/>
            <person name="Futagami T."/>
            <person name="Toyoda A."/>
            <person name="Takaki Y."/>
            <person name="Nishi S."/>
            <person name="Hori S."/>
            <person name="Arai W."/>
            <person name="Tsubouchi T."/>
            <person name="Morono Y."/>
            <person name="Uchiyama I."/>
            <person name="Ito T."/>
            <person name="Fujiyama A."/>
            <person name="Inagaki F."/>
            <person name="Takami H."/>
        </authorList>
    </citation>
    <scope>NUCLEOTIDE SEQUENCE</scope>
    <source>
        <strain evidence="2">Expedition CK06-06</strain>
    </source>
</reference>
<comment type="caution">
    <text evidence="2">The sequence shown here is derived from an EMBL/GenBank/DDBJ whole genome shotgun (WGS) entry which is preliminary data.</text>
</comment>
<feature type="domain" description="NAD(P)-binding" evidence="1">
    <location>
        <begin position="14"/>
        <end position="128"/>
    </location>
</feature>
<dbReference type="PANTHER" id="PTHR12126">
    <property type="entry name" value="NADH-UBIQUINONE OXIDOREDUCTASE 39 KDA SUBUNIT-RELATED"/>
    <property type="match status" value="1"/>
</dbReference>
<dbReference type="InterPro" id="IPR036291">
    <property type="entry name" value="NAD(P)-bd_dom_sf"/>
</dbReference>
<accession>X0U0F6</accession>
<protein>
    <recommendedName>
        <fullName evidence="1">NAD(P)-binding domain-containing protein</fullName>
    </recommendedName>
</protein>